<protein>
    <recommendedName>
        <fullName evidence="6">Probable hydrogen peroxide-inducible genes activator</fullName>
    </recommendedName>
</protein>
<accession>A0A0H5RNW1</accession>
<proteinExistence type="inferred from homology"/>
<dbReference type="OrthoDB" id="3181812at2"/>
<dbReference type="GO" id="GO:0003677">
    <property type="term" value="F:DNA binding"/>
    <property type="evidence" value="ECO:0007669"/>
    <property type="project" value="UniProtKB-KW"/>
</dbReference>
<feature type="domain" description="HTH lysR-type" evidence="9">
    <location>
        <begin position="1"/>
        <end position="58"/>
    </location>
</feature>
<dbReference type="Proteomes" id="UP000199147">
    <property type="component" value="Unassembled WGS sequence"/>
</dbReference>
<dbReference type="RefSeq" id="WP_090514528.1">
    <property type="nucleotide sequence ID" value="NZ_CWKH01000001.1"/>
</dbReference>
<comment type="similarity">
    <text evidence="1">Belongs to the LysR transcriptional regulatory family.</text>
</comment>
<dbReference type="Gene3D" id="1.10.10.10">
    <property type="entry name" value="Winged helix-like DNA-binding domain superfamily/Winged helix DNA-binding domain"/>
    <property type="match status" value="1"/>
</dbReference>
<dbReference type="PRINTS" id="PR00039">
    <property type="entry name" value="HTHLYSR"/>
</dbReference>
<dbReference type="PANTHER" id="PTHR30346:SF30">
    <property type="entry name" value="SMALL NEUTRAL PROTEASE REGULATORY PROTEIN"/>
    <property type="match status" value="1"/>
</dbReference>
<evidence type="ECO:0000256" key="4">
    <source>
        <dbReference type="ARBA" id="ARBA00023159"/>
    </source>
</evidence>
<keyword evidence="2" id="KW-0805">Transcription regulation</keyword>
<reference evidence="11" key="1">
    <citation type="submission" date="2015-07" db="EMBL/GenBank/DDBJ databases">
        <authorList>
            <person name="Urmite Genomes"/>
        </authorList>
    </citation>
    <scope>NUCLEOTIDE SEQUENCE [LARGE SCALE GENOMIC DNA]</scope>
    <source>
        <strain evidence="11">type strain: ATCC 49404</strain>
    </source>
</reference>
<dbReference type="SUPFAM" id="SSF46785">
    <property type="entry name" value="Winged helix' DNA-binding domain"/>
    <property type="match status" value="1"/>
</dbReference>
<dbReference type="AlphaFoldDB" id="A0A0H5RNW1"/>
<sequence length="315" mass="33331">MELRQLEYFVAVAEEGSFTKAAARMHIAQSGVSAQILLLERELGQRLFDRSRSPVRLTKVGTALLTHARAALAAVTDAKQVADEYSAALRGHVSVGLAASSSLAFDLVDMLAEFHREHPMVEISLLEANTDDLVNGLLDGRHDMAIISPPATVPADLRLQLVADEQIVAAVSPDHPLSGRSALTLEDLGGYQLITFSSTIGTRSAIDAAFSAVGLEPQVGIEASDPNVLAELASGGLGVALVPEPYARARGPRLHVMPISGLNLRGSLALVWNNARQSTASAARLIDHARRSLQTKHGSAGPGEARRPGDQPASR</sequence>
<dbReference type="PANTHER" id="PTHR30346">
    <property type="entry name" value="TRANSCRIPTIONAL DUAL REGULATOR HCAR-RELATED"/>
    <property type="match status" value="1"/>
</dbReference>
<dbReference type="InterPro" id="IPR005119">
    <property type="entry name" value="LysR_subst-bd"/>
</dbReference>
<feature type="region of interest" description="Disordered" evidence="8">
    <location>
        <begin position="293"/>
        <end position="315"/>
    </location>
</feature>
<evidence type="ECO:0000256" key="3">
    <source>
        <dbReference type="ARBA" id="ARBA00023125"/>
    </source>
</evidence>
<dbReference type="GO" id="GO:0032993">
    <property type="term" value="C:protein-DNA complex"/>
    <property type="evidence" value="ECO:0007669"/>
    <property type="project" value="TreeGrafter"/>
</dbReference>
<evidence type="ECO:0000313" key="10">
    <source>
        <dbReference type="EMBL" id="CRZ15840.1"/>
    </source>
</evidence>
<keyword evidence="5" id="KW-0804">Transcription</keyword>
<comment type="function">
    <text evidence="7">Required for the induction the katG gene for catalase. Involved in the response to hydrogen peroxide.</text>
</comment>
<evidence type="ECO:0000256" key="7">
    <source>
        <dbReference type="ARBA" id="ARBA00056658"/>
    </source>
</evidence>
<keyword evidence="3" id="KW-0238">DNA-binding</keyword>
<dbReference type="EMBL" id="CWKH01000001">
    <property type="protein sequence ID" value="CRZ15840.1"/>
    <property type="molecule type" value="Genomic_DNA"/>
</dbReference>
<gene>
    <name evidence="10" type="ORF">BN2156_02704</name>
</gene>
<name>A0A0H5RNW1_9MYCO</name>
<dbReference type="Pfam" id="PF03466">
    <property type="entry name" value="LysR_substrate"/>
    <property type="match status" value="1"/>
</dbReference>
<evidence type="ECO:0000313" key="11">
    <source>
        <dbReference type="Proteomes" id="UP000199147"/>
    </source>
</evidence>
<evidence type="ECO:0000256" key="6">
    <source>
        <dbReference type="ARBA" id="ARBA00040885"/>
    </source>
</evidence>
<dbReference type="InterPro" id="IPR036390">
    <property type="entry name" value="WH_DNA-bd_sf"/>
</dbReference>
<dbReference type="Gene3D" id="3.40.190.290">
    <property type="match status" value="1"/>
</dbReference>
<dbReference type="Pfam" id="PF00126">
    <property type="entry name" value="HTH_1"/>
    <property type="match status" value="1"/>
</dbReference>
<dbReference type="GO" id="GO:0003700">
    <property type="term" value="F:DNA-binding transcription factor activity"/>
    <property type="evidence" value="ECO:0007669"/>
    <property type="project" value="InterPro"/>
</dbReference>
<dbReference type="FunFam" id="1.10.10.10:FF:000001">
    <property type="entry name" value="LysR family transcriptional regulator"/>
    <property type="match status" value="1"/>
</dbReference>
<evidence type="ECO:0000256" key="5">
    <source>
        <dbReference type="ARBA" id="ARBA00023163"/>
    </source>
</evidence>
<organism evidence="10 11">
    <name type="scientific">Mycolicibacterium neworleansense</name>
    <dbReference type="NCBI Taxonomy" id="146018"/>
    <lineage>
        <taxon>Bacteria</taxon>
        <taxon>Bacillati</taxon>
        <taxon>Actinomycetota</taxon>
        <taxon>Actinomycetes</taxon>
        <taxon>Mycobacteriales</taxon>
        <taxon>Mycobacteriaceae</taxon>
        <taxon>Mycolicibacterium</taxon>
    </lineage>
</organism>
<dbReference type="STRING" id="146018.BN2156_02704"/>
<dbReference type="InterPro" id="IPR000847">
    <property type="entry name" value="LysR_HTH_N"/>
</dbReference>
<keyword evidence="4" id="KW-0010">Activator</keyword>
<evidence type="ECO:0000256" key="8">
    <source>
        <dbReference type="SAM" id="MobiDB-lite"/>
    </source>
</evidence>
<keyword evidence="11" id="KW-1185">Reference proteome</keyword>
<evidence type="ECO:0000256" key="1">
    <source>
        <dbReference type="ARBA" id="ARBA00009437"/>
    </source>
</evidence>
<evidence type="ECO:0000256" key="2">
    <source>
        <dbReference type="ARBA" id="ARBA00023015"/>
    </source>
</evidence>
<dbReference type="SUPFAM" id="SSF53850">
    <property type="entry name" value="Periplasmic binding protein-like II"/>
    <property type="match status" value="1"/>
</dbReference>
<dbReference type="InterPro" id="IPR036388">
    <property type="entry name" value="WH-like_DNA-bd_sf"/>
</dbReference>
<dbReference type="PROSITE" id="PS50931">
    <property type="entry name" value="HTH_LYSR"/>
    <property type="match status" value="1"/>
</dbReference>
<evidence type="ECO:0000259" key="9">
    <source>
        <dbReference type="PROSITE" id="PS50931"/>
    </source>
</evidence>